<keyword evidence="3" id="KW-1185">Reference proteome</keyword>
<evidence type="ECO:0000313" key="2">
    <source>
        <dbReference type="EMBL" id="CAH1452978.1"/>
    </source>
</evidence>
<evidence type="ECO:0000313" key="3">
    <source>
        <dbReference type="Proteomes" id="UP001157418"/>
    </source>
</evidence>
<accession>A0AAU9PRG8</accession>
<comment type="caution">
    <text evidence="2">The sequence shown here is derived from an EMBL/GenBank/DDBJ whole genome shotgun (WGS) entry which is preliminary data.</text>
</comment>
<keyword evidence="1" id="KW-1133">Transmembrane helix</keyword>
<keyword evidence="1" id="KW-0812">Transmembrane</keyword>
<reference evidence="2 3" key="1">
    <citation type="submission" date="2022-01" db="EMBL/GenBank/DDBJ databases">
        <authorList>
            <person name="Xiong W."/>
            <person name="Schranz E."/>
        </authorList>
    </citation>
    <scope>NUCLEOTIDE SEQUENCE [LARGE SCALE GENOMIC DNA]</scope>
</reference>
<protein>
    <submittedName>
        <fullName evidence="2">Uncharacterized protein</fullName>
    </submittedName>
</protein>
<evidence type="ECO:0000256" key="1">
    <source>
        <dbReference type="SAM" id="Phobius"/>
    </source>
</evidence>
<proteinExistence type="predicted"/>
<dbReference type="AlphaFoldDB" id="A0AAU9PRG8"/>
<dbReference type="Proteomes" id="UP001157418">
    <property type="component" value="Unassembled WGS sequence"/>
</dbReference>
<dbReference type="EMBL" id="CAKMRJ010005745">
    <property type="protein sequence ID" value="CAH1452978.1"/>
    <property type="molecule type" value="Genomic_DNA"/>
</dbReference>
<name>A0AAU9PRG8_9ASTR</name>
<sequence>MKAFDSIDFFQVSKQGRNQIVKKEIHEGQGQWCKGTKDGQMQPNKPMLMTSFLLYLKAITGPLVVNSLLNESMQYHSLKLPPTLSCQEAPKKPAAVAKNGVVAATKKAK</sequence>
<gene>
    <name evidence="2" type="ORF">LVIROSA_LOCUS38257</name>
</gene>
<organism evidence="2 3">
    <name type="scientific">Lactuca virosa</name>
    <dbReference type="NCBI Taxonomy" id="75947"/>
    <lineage>
        <taxon>Eukaryota</taxon>
        <taxon>Viridiplantae</taxon>
        <taxon>Streptophyta</taxon>
        <taxon>Embryophyta</taxon>
        <taxon>Tracheophyta</taxon>
        <taxon>Spermatophyta</taxon>
        <taxon>Magnoliopsida</taxon>
        <taxon>eudicotyledons</taxon>
        <taxon>Gunneridae</taxon>
        <taxon>Pentapetalae</taxon>
        <taxon>asterids</taxon>
        <taxon>campanulids</taxon>
        <taxon>Asterales</taxon>
        <taxon>Asteraceae</taxon>
        <taxon>Cichorioideae</taxon>
        <taxon>Cichorieae</taxon>
        <taxon>Lactucinae</taxon>
        <taxon>Lactuca</taxon>
    </lineage>
</organism>
<feature type="transmembrane region" description="Helical" evidence="1">
    <location>
        <begin position="47"/>
        <end position="69"/>
    </location>
</feature>
<keyword evidence="1" id="KW-0472">Membrane</keyword>